<dbReference type="InterPro" id="IPR001567">
    <property type="entry name" value="Pept_M3A_M3B_dom"/>
</dbReference>
<dbReference type="PANTHER" id="PTHR11804">
    <property type="entry name" value="PROTEASE M3 THIMET OLIGOPEPTIDASE-RELATED"/>
    <property type="match status" value="1"/>
</dbReference>
<keyword evidence="6 7" id="KW-0482">Metalloprotease</keyword>
<evidence type="ECO:0000313" key="9">
    <source>
        <dbReference type="EMBL" id="KFM78431.1"/>
    </source>
</evidence>
<evidence type="ECO:0000256" key="1">
    <source>
        <dbReference type="ARBA" id="ARBA00006040"/>
    </source>
</evidence>
<dbReference type="Gene3D" id="1.10.1370.10">
    <property type="entry name" value="Neurolysin, domain 3"/>
    <property type="match status" value="1"/>
</dbReference>
<dbReference type="PANTHER" id="PTHR11804:SF83">
    <property type="entry name" value="LD37516P"/>
    <property type="match status" value="1"/>
</dbReference>
<reference evidence="9 10" key="1">
    <citation type="submission" date="2013-11" db="EMBL/GenBank/DDBJ databases">
        <title>Genome sequencing of Stegodyphus mimosarum.</title>
        <authorList>
            <person name="Bechsgaard J."/>
        </authorList>
    </citation>
    <scope>NUCLEOTIDE SEQUENCE [LARGE SCALE GENOMIC DNA]</scope>
</reference>
<evidence type="ECO:0000256" key="6">
    <source>
        <dbReference type="ARBA" id="ARBA00023049"/>
    </source>
</evidence>
<dbReference type="AlphaFoldDB" id="A0A087UM42"/>
<proteinExistence type="inferred from homology"/>
<keyword evidence="3 7" id="KW-0479">Metal-binding</keyword>
<dbReference type="Gene3D" id="3.40.390.10">
    <property type="entry name" value="Collagenase (Catalytic Domain)"/>
    <property type="match status" value="1"/>
</dbReference>
<evidence type="ECO:0000256" key="7">
    <source>
        <dbReference type="RuleBase" id="RU003435"/>
    </source>
</evidence>
<dbReference type="InterPro" id="IPR024077">
    <property type="entry name" value="Neurolysin/TOP_dom2"/>
</dbReference>
<accession>A0A087UM42</accession>
<evidence type="ECO:0000256" key="2">
    <source>
        <dbReference type="ARBA" id="ARBA00022670"/>
    </source>
</evidence>
<keyword evidence="10" id="KW-1185">Reference proteome</keyword>
<dbReference type="GO" id="GO:0046872">
    <property type="term" value="F:metal ion binding"/>
    <property type="evidence" value="ECO:0007669"/>
    <property type="project" value="UniProtKB-UniRule"/>
</dbReference>
<dbReference type="STRING" id="407821.A0A087UM42"/>
<dbReference type="Pfam" id="PF01432">
    <property type="entry name" value="Peptidase_M3"/>
    <property type="match status" value="1"/>
</dbReference>
<protein>
    <submittedName>
        <fullName evidence="9">Oligopeptidase A</fullName>
    </submittedName>
</protein>
<keyword evidence="5 7" id="KW-0862">Zinc</keyword>
<dbReference type="EMBL" id="KK120523">
    <property type="protein sequence ID" value="KFM78431.1"/>
    <property type="molecule type" value="Genomic_DNA"/>
</dbReference>
<dbReference type="InterPro" id="IPR045090">
    <property type="entry name" value="Pept_M3A_M3B"/>
</dbReference>
<feature type="domain" description="Peptidase M3A/M3B catalytic" evidence="8">
    <location>
        <begin position="2"/>
        <end position="406"/>
    </location>
</feature>
<comment type="similarity">
    <text evidence="1 7">Belongs to the peptidase M3 family.</text>
</comment>
<evidence type="ECO:0000259" key="8">
    <source>
        <dbReference type="Pfam" id="PF01432"/>
    </source>
</evidence>
<keyword evidence="4 7" id="KW-0378">Hydrolase</keyword>
<dbReference type="OMA" id="HECYLST"/>
<keyword evidence="2 7" id="KW-0645">Protease</keyword>
<dbReference type="SUPFAM" id="SSF55486">
    <property type="entry name" value="Metalloproteases ('zincins'), catalytic domain"/>
    <property type="match status" value="1"/>
</dbReference>
<organism evidence="9 10">
    <name type="scientific">Stegodyphus mimosarum</name>
    <name type="common">African social velvet spider</name>
    <dbReference type="NCBI Taxonomy" id="407821"/>
    <lineage>
        <taxon>Eukaryota</taxon>
        <taxon>Metazoa</taxon>
        <taxon>Ecdysozoa</taxon>
        <taxon>Arthropoda</taxon>
        <taxon>Chelicerata</taxon>
        <taxon>Arachnida</taxon>
        <taxon>Araneae</taxon>
        <taxon>Araneomorphae</taxon>
        <taxon>Entelegynae</taxon>
        <taxon>Eresoidea</taxon>
        <taxon>Eresidae</taxon>
        <taxon>Stegodyphus</taxon>
    </lineage>
</organism>
<dbReference type="OrthoDB" id="534666at2759"/>
<evidence type="ECO:0000313" key="10">
    <source>
        <dbReference type="Proteomes" id="UP000054359"/>
    </source>
</evidence>
<gene>
    <name evidence="9" type="ORF">X975_14668</name>
</gene>
<dbReference type="InterPro" id="IPR024079">
    <property type="entry name" value="MetalloPept_cat_dom_sf"/>
</dbReference>
<dbReference type="Proteomes" id="UP000054359">
    <property type="component" value="Unassembled WGS sequence"/>
</dbReference>
<evidence type="ECO:0000256" key="3">
    <source>
        <dbReference type="ARBA" id="ARBA00022723"/>
    </source>
</evidence>
<name>A0A087UM42_STEMI</name>
<dbReference type="GO" id="GO:0006508">
    <property type="term" value="P:proteolysis"/>
    <property type="evidence" value="ECO:0007669"/>
    <property type="project" value="UniProtKB-KW"/>
</dbReference>
<evidence type="ECO:0000256" key="5">
    <source>
        <dbReference type="ARBA" id="ARBA00022833"/>
    </source>
</evidence>
<sequence length="414" mass="47587">MKLAKLLGFKSYADLSMKTKMAGSIENVLEMITTLHVKSQATTLKEIQELQDFAKQNGFGEKLELWDIPYWQRLHKEELFSLDDAVVRQYFPFPCVLKGIFNLCHKLFGITIQEASSNVDTWHPDVTYYKILDSNGKQIASFYMDPYFRSNEKSQGSWMEVGQNHSDVTSSEPLAYMIFNFHPPVSSQPSLLTFEDLKVLLEKFGHLLQHSLTTIPYADVSGLTNLEWDVVNVCPYVMSSFLRHYGTISSLSSHIESGKMISPEMHETLVKKDHYMIGLKLTEELYLSTLDLELYTKREFWTNVTKRLWLQYMPFPFDKTVSQPCSFPEIFCDQYPAAYFSNLWAKMIAADVFSAFEEVGLDEDNKIQQIGHRFRDTFLALGGGCNPGEVFRKFRGRDPCIDALLVSSGMMKKN</sequence>
<dbReference type="GO" id="GO:0004222">
    <property type="term" value="F:metalloendopeptidase activity"/>
    <property type="evidence" value="ECO:0007669"/>
    <property type="project" value="InterPro"/>
</dbReference>
<feature type="non-terminal residue" evidence="9">
    <location>
        <position position="414"/>
    </location>
</feature>
<evidence type="ECO:0000256" key="4">
    <source>
        <dbReference type="ARBA" id="ARBA00022801"/>
    </source>
</evidence>
<comment type="cofactor">
    <cofactor evidence="7">
        <name>Zn(2+)</name>
        <dbReference type="ChEBI" id="CHEBI:29105"/>
    </cofactor>
    <text evidence="7">Binds 1 zinc ion.</text>
</comment>